<evidence type="ECO:0000256" key="6">
    <source>
        <dbReference type="SAM" id="MobiDB-lite"/>
    </source>
</evidence>
<dbReference type="GO" id="GO:0016987">
    <property type="term" value="F:sigma factor activity"/>
    <property type="evidence" value="ECO:0007669"/>
    <property type="project" value="UniProtKB-KW"/>
</dbReference>
<accession>A0A7K1FMP1</accession>
<comment type="caution">
    <text evidence="8">The sequence shown here is derived from an EMBL/GenBank/DDBJ whole genome shotgun (WGS) entry which is preliminary data.</text>
</comment>
<organism evidence="8 9">
    <name type="scientific">Nakamurella alba</name>
    <dbReference type="NCBI Taxonomy" id="2665158"/>
    <lineage>
        <taxon>Bacteria</taxon>
        <taxon>Bacillati</taxon>
        <taxon>Actinomycetota</taxon>
        <taxon>Actinomycetes</taxon>
        <taxon>Nakamurellales</taxon>
        <taxon>Nakamurellaceae</taxon>
        <taxon>Nakamurella</taxon>
    </lineage>
</organism>
<dbReference type="Pfam" id="PF08281">
    <property type="entry name" value="Sigma70_r4_2"/>
    <property type="match status" value="1"/>
</dbReference>
<evidence type="ECO:0000256" key="4">
    <source>
        <dbReference type="ARBA" id="ARBA00023125"/>
    </source>
</evidence>
<reference evidence="8 9" key="1">
    <citation type="submission" date="2019-11" db="EMBL/GenBank/DDBJ databases">
        <authorList>
            <person name="Jiang L.-Q."/>
        </authorList>
    </citation>
    <scope>NUCLEOTIDE SEQUENCE [LARGE SCALE GENOMIC DNA]</scope>
    <source>
        <strain evidence="8 9">YIM 132087</strain>
    </source>
</reference>
<name>A0A7K1FMP1_9ACTN</name>
<dbReference type="PANTHER" id="PTHR43133">
    <property type="entry name" value="RNA POLYMERASE ECF-TYPE SIGMA FACTO"/>
    <property type="match status" value="1"/>
</dbReference>
<feature type="domain" description="RNA polymerase sigma factor 70 region 4 type 2" evidence="7">
    <location>
        <begin position="154"/>
        <end position="205"/>
    </location>
</feature>
<dbReference type="CDD" id="cd06171">
    <property type="entry name" value="Sigma70_r4"/>
    <property type="match status" value="1"/>
</dbReference>
<dbReference type="InterPro" id="IPR013249">
    <property type="entry name" value="RNA_pol_sigma70_r4_t2"/>
</dbReference>
<keyword evidence="2" id="KW-0805">Transcription regulation</keyword>
<dbReference type="GO" id="GO:0003677">
    <property type="term" value="F:DNA binding"/>
    <property type="evidence" value="ECO:0007669"/>
    <property type="project" value="UniProtKB-KW"/>
</dbReference>
<protein>
    <submittedName>
        <fullName evidence="8">Sigma-70 family RNA polymerase sigma factor</fullName>
    </submittedName>
</protein>
<dbReference type="NCBIfam" id="TIGR02937">
    <property type="entry name" value="sigma70-ECF"/>
    <property type="match status" value="1"/>
</dbReference>
<dbReference type="SUPFAM" id="SSF88946">
    <property type="entry name" value="Sigma2 domain of RNA polymerase sigma factors"/>
    <property type="match status" value="1"/>
</dbReference>
<dbReference type="PANTHER" id="PTHR43133:SF8">
    <property type="entry name" value="RNA POLYMERASE SIGMA FACTOR HI_1459-RELATED"/>
    <property type="match status" value="1"/>
</dbReference>
<keyword evidence="4" id="KW-0238">DNA-binding</keyword>
<dbReference type="InterPro" id="IPR039425">
    <property type="entry name" value="RNA_pol_sigma-70-like"/>
</dbReference>
<dbReference type="InterPro" id="IPR013324">
    <property type="entry name" value="RNA_pol_sigma_r3/r4-like"/>
</dbReference>
<gene>
    <name evidence="8" type="ORF">GIS00_15980</name>
</gene>
<evidence type="ECO:0000313" key="9">
    <source>
        <dbReference type="Proteomes" id="UP000460221"/>
    </source>
</evidence>
<dbReference type="EMBL" id="WLYK01000006">
    <property type="protein sequence ID" value="MTD15437.1"/>
    <property type="molecule type" value="Genomic_DNA"/>
</dbReference>
<dbReference type="InterPro" id="IPR036388">
    <property type="entry name" value="WH-like_DNA-bd_sf"/>
</dbReference>
<keyword evidence="3" id="KW-0731">Sigma factor</keyword>
<feature type="compositionally biased region" description="Basic and acidic residues" evidence="6">
    <location>
        <begin position="20"/>
        <end position="30"/>
    </location>
</feature>
<feature type="region of interest" description="Disordered" evidence="6">
    <location>
        <begin position="1"/>
        <end position="31"/>
    </location>
</feature>
<keyword evidence="5" id="KW-0804">Transcription</keyword>
<evidence type="ECO:0000313" key="8">
    <source>
        <dbReference type="EMBL" id="MTD15437.1"/>
    </source>
</evidence>
<dbReference type="SUPFAM" id="SSF88659">
    <property type="entry name" value="Sigma3 and sigma4 domains of RNA polymerase sigma factors"/>
    <property type="match status" value="1"/>
</dbReference>
<comment type="similarity">
    <text evidence="1">Belongs to the sigma-70 factor family. ECF subfamily.</text>
</comment>
<dbReference type="Proteomes" id="UP000460221">
    <property type="component" value="Unassembled WGS sequence"/>
</dbReference>
<evidence type="ECO:0000256" key="5">
    <source>
        <dbReference type="ARBA" id="ARBA00023163"/>
    </source>
</evidence>
<evidence type="ECO:0000259" key="7">
    <source>
        <dbReference type="Pfam" id="PF08281"/>
    </source>
</evidence>
<dbReference type="InterPro" id="IPR013325">
    <property type="entry name" value="RNA_pol_sigma_r2"/>
</dbReference>
<sequence length="212" mass="22875">MTSGSEQRPDTLRVGTPGASREDGGEREPSLRGSCCISVGCGCLRGMSAPESPAEWWPPPELVDVLTAQAAALAGNRLEAEDVLADALVALWCKRALVAKARNTEAYARQVLTRTFLNNRAATARRRRLQLRLARTATLVASPAPADAVDQVESVRAMLAVLPTNERTAIVLRYYLDLSDLDIAASIGCSEDSVRSYLSRGRARLRSHLVSS</sequence>
<dbReference type="InterPro" id="IPR014284">
    <property type="entry name" value="RNA_pol_sigma-70_dom"/>
</dbReference>
<dbReference type="GO" id="GO:0006352">
    <property type="term" value="P:DNA-templated transcription initiation"/>
    <property type="evidence" value="ECO:0007669"/>
    <property type="project" value="InterPro"/>
</dbReference>
<keyword evidence="9" id="KW-1185">Reference proteome</keyword>
<evidence type="ECO:0000256" key="2">
    <source>
        <dbReference type="ARBA" id="ARBA00023015"/>
    </source>
</evidence>
<evidence type="ECO:0000256" key="3">
    <source>
        <dbReference type="ARBA" id="ARBA00023082"/>
    </source>
</evidence>
<dbReference type="AlphaFoldDB" id="A0A7K1FMP1"/>
<proteinExistence type="inferred from homology"/>
<dbReference type="Gene3D" id="1.10.10.10">
    <property type="entry name" value="Winged helix-like DNA-binding domain superfamily/Winged helix DNA-binding domain"/>
    <property type="match status" value="1"/>
</dbReference>
<evidence type="ECO:0000256" key="1">
    <source>
        <dbReference type="ARBA" id="ARBA00010641"/>
    </source>
</evidence>